<keyword evidence="6" id="KW-0106">Calcium</keyword>
<dbReference type="InterPro" id="IPR018247">
    <property type="entry name" value="EF_Hand_1_Ca_BS"/>
</dbReference>
<sequence length="760" mass="86603">MAPKEKENLMYFFASVACSYRTVSVDRIATIPKTRQKTPRCTRKRKDKKYVKDKSPTMFSLSEGCGCVSFRGGRRTRSMGDDSSSCRSSEIEQEVPKKLGKKVLNGECTMKALAPFLKFWKKDDVSMTKAERTMKAAILIQQWYRRYLARMEVRRRYTWTIFQSIEYAGEQDQVKLYNFFNALLSHMRDTSGRPSSERTSRTASVLEQVFSEESDEGGGVDETAPPKAARGPDIDFPLQRKDIDLLIEAFRKKKHRLHPKHVAQILKEATQMLKRLPNINVATTSISSQITICGDLHGKLDDLLVIFHKASTNGLPSPENPYIFNGDFVDRGKKSLEVLLLLLACMLAFPGGVYLNRGNHEDLIMNSRYGFIREVHQKYRHNAERLLKLIEGVYRWLPLGTIINNRVFVVHGGISDTTDLDMVRSLDRDKYVSLLRPPVAEGGAPGAEQVDKVEWKQVFDILWSDPQSTGGCVANALRGAGTYFGPDVTVSFLRKNKLSFIVRSHECKPGGYEILHNGNVITIFSASNYYELGSNKGAYLKLCGNSLERQFVQYTAAVSRTRRLTFRQRVGLVESSAMRELHSHIVMARRSLEATFRSMDLDQSGFISVSDWCYAMEETTHLGLPWRMLKDKLVRTDPETRLVRYMDTFDLNANRGGRKADTQTVVETLYKNKRSLEAIFKILDKDNSGYITLEEFSEACQLLGKYMPNPMTQEQLVDICRLMDINKDGLVDLNEFLESFRLAEKSLHEEENELAELQAT</sequence>
<dbReference type="STRING" id="76193.A0A194RLP1"/>
<comment type="catalytic activity">
    <reaction evidence="9 10">
        <text>O-phospho-L-threonyl-[protein] + H2O = L-threonyl-[protein] + phosphate</text>
        <dbReference type="Rhea" id="RHEA:47004"/>
        <dbReference type="Rhea" id="RHEA-COMP:11060"/>
        <dbReference type="Rhea" id="RHEA-COMP:11605"/>
        <dbReference type="ChEBI" id="CHEBI:15377"/>
        <dbReference type="ChEBI" id="CHEBI:30013"/>
        <dbReference type="ChEBI" id="CHEBI:43474"/>
        <dbReference type="ChEBI" id="CHEBI:61977"/>
        <dbReference type="EC" id="3.1.3.16"/>
    </reaction>
</comment>
<keyword evidence="5 10" id="KW-0378">Hydrolase</keyword>
<keyword evidence="7" id="KW-0464">Manganese</keyword>
<evidence type="ECO:0000256" key="7">
    <source>
        <dbReference type="ARBA" id="ARBA00023211"/>
    </source>
</evidence>
<dbReference type="InterPro" id="IPR011992">
    <property type="entry name" value="EF-hand-dom_pair"/>
</dbReference>
<dbReference type="PROSITE" id="PS00018">
    <property type="entry name" value="EF_HAND_1"/>
    <property type="match status" value="3"/>
</dbReference>
<dbReference type="InterPro" id="IPR002048">
    <property type="entry name" value="EF_hand_dom"/>
</dbReference>
<comment type="catalytic activity">
    <reaction evidence="8">
        <text>O-phospho-L-seryl-[protein] + H2O = L-seryl-[protein] + phosphate</text>
        <dbReference type="Rhea" id="RHEA:20629"/>
        <dbReference type="Rhea" id="RHEA-COMP:9863"/>
        <dbReference type="Rhea" id="RHEA-COMP:11604"/>
        <dbReference type="ChEBI" id="CHEBI:15377"/>
        <dbReference type="ChEBI" id="CHEBI:29999"/>
        <dbReference type="ChEBI" id="CHEBI:43474"/>
        <dbReference type="ChEBI" id="CHEBI:83421"/>
        <dbReference type="EC" id="3.1.3.16"/>
    </reaction>
</comment>
<name>A0A194RLP1_PAPMA</name>
<dbReference type="PROSITE" id="PS00125">
    <property type="entry name" value="SER_THR_PHOSPHATASE"/>
    <property type="match status" value="1"/>
</dbReference>
<dbReference type="SUPFAM" id="SSF47473">
    <property type="entry name" value="EF-hand"/>
    <property type="match status" value="1"/>
</dbReference>
<gene>
    <name evidence="14" type="ORF">RR48_13757</name>
</gene>
<dbReference type="Gene3D" id="3.60.21.10">
    <property type="match status" value="1"/>
</dbReference>
<dbReference type="InterPro" id="IPR051134">
    <property type="entry name" value="PPP_phosphatase"/>
</dbReference>
<feature type="compositionally biased region" description="Acidic residues" evidence="12">
    <location>
        <begin position="210"/>
        <end position="219"/>
    </location>
</feature>
<keyword evidence="3" id="KW-0479">Metal-binding</keyword>
<dbReference type="Pfam" id="PF13202">
    <property type="entry name" value="EF-hand_5"/>
    <property type="match status" value="1"/>
</dbReference>
<dbReference type="GO" id="GO:0030145">
    <property type="term" value="F:manganese ion binding"/>
    <property type="evidence" value="ECO:0007669"/>
    <property type="project" value="InterPro"/>
</dbReference>
<dbReference type="PRINTS" id="PR00114">
    <property type="entry name" value="STPHPHTASE"/>
</dbReference>
<dbReference type="SUPFAM" id="SSF56300">
    <property type="entry name" value="Metallo-dependent phosphatases"/>
    <property type="match status" value="1"/>
</dbReference>
<keyword evidence="11" id="KW-0175">Coiled coil</keyword>
<dbReference type="PANTHER" id="PTHR45668:SF3">
    <property type="entry name" value="SERINE_THREONINE-PROTEIN PHOSPHATASE RDGC"/>
    <property type="match status" value="1"/>
</dbReference>
<dbReference type="InterPro" id="IPR012008">
    <property type="entry name" value="Ser/Thr-Pase_EF-hand_contain"/>
</dbReference>
<accession>A0A194RLP1</accession>
<dbReference type="Pfam" id="PF00612">
    <property type="entry name" value="IQ"/>
    <property type="match status" value="1"/>
</dbReference>
<dbReference type="InterPro" id="IPR029052">
    <property type="entry name" value="Metallo-depent_PP-like"/>
</dbReference>
<organism evidence="14 15">
    <name type="scientific">Papilio machaon</name>
    <name type="common">Old World swallowtail butterfly</name>
    <dbReference type="NCBI Taxonomy" id="76193"/>
    <lineage>
        <taxon>Eukaryota</taxon>
        <taxon>Metazoa</taxon>
        <taxon>Ecdysozoa</taxon>
        <taxon>Arthropoda</taxon>
        <taxon>Hexapoda</taxon>
        <taxon>Insecta</taxon>
        <taxon>Pterygota</taxon>
        <taxon>Neoptera</taxon>
        <taxon>Endopterygota</taxon>
        <taxon>Lepidoptera</taxon>
        <taxon>Glossata</taxon>
        <taxon>Ditrysia</taxon>
        <taxon>Papilionoidea</taxon>
        <taxon>Papilionidae</taxon>
        <taxon>Papilioninae</taxon>
        <taxon>Papilio</taxon>
    </lineage>
</organism>
<protein>
    <recommendedName>
        <fullName evidence="10">Serine/threonine-protein phosphatase</fullName>
        <ecNumber evidence="10">3.1.3.16</ecNumber>
    </recommendedName>
</protein>
<dbReference type="GO" id="GO:0005509">
    <property type="term" value="F:calcium ion binding"/>
    <property type="evidence" value="ECO:0007669"/>
    <property type="project" value="InterPro"/>
</dbReference>
<dbReference type="PROSITE" id="PS50222">
    <property type="entry name" value="EF_HAND_2"/>
    <property type="match status" value="3"/>
</dbReference>
<evidence type="ECO:0000256" key="12">
    <source>
        <dbReference type="SAM" id="MobiDB-lite"/>
    </source>
</evidence>
<dbReference type="GO" id="GO:0005506">
    <property type="term" value="F:iron ion binding"/>
    <property type="evidence" value="ECO:0007669"/>
    <property type="project" value="InterPro"/>
</dbReference>
<dbReference type="InterPro" id="IPR006186">
    <property type="entry name" value="Ser/Thr-sp_prot-phosphatase"/>
</dbReference>
<dbReference type="CDD" id="cd00051">
    <property type="entry name" value="EFh"/>
    <property type="match status" value="1"/>
</dbReference>
<feature type="domain" description="EF-hand" evidence="13">
    <location>
        <begin position="587"/>
        <end position="622"/>
    </location>
</feature>
<dbReference type="PANTHER" id="PTHR45668">
    <property type="entry name" value="SERINE/THREONINE-PROTEIN PHOSPHATASE 5-RELATED"/>
    <property type="match status" value="1"/>
</dbReference>
<keyword evidence="15" id="KW-1185">Reference proteome</keyword>
<evidence type="ECO:0000256" key="9">
    <source>
        <dbReference type="ARBA" id="ARBA00048336"/>
    </source>
</evidence>
<feature type="coiled-coil region" evidence="11">
    <location>
        <begin position="733"/>
        <end position="760"/>
    </location>
</feature>
<proteinExistence type="inferred from homology"/>
<dbReference type="InParanoid" id="A0A194RLP1"/>
<dbReference type="InterPro" id="IPR000048">
    <property type="entry name" value="IQ_motif_EF-hand-BS"/>
</dbReference>
<dbReference type="Gene3D" id="1.10.238.10">
    <property type="entry name" value="EF-hand"/>
    <property type="match status" value="1"/>
</dbReference>
<evidence type="ECO:0000256" key="4">
    <source>
        <dbReference type="ARBA" id="ARBA00022737"/>
    </source>
</evidence>
<evidence type="ECO:0000256" key="1">
    <source>
        <dbReference type="ARBA" id="ARBA00001936"/>
    </source>
</evidence>
<dbReference type="GO" id="GO:0004722">
    <property type="term" value="F:protein serine/threonine phosphatase activity"/>
    <property type="evidence" value="ECO:0007669"/>
    <property type="project" value="UniProtKB-EC"/>
</dbReference>
<evidence type="ECO:0000313" key="15">
    <source>
        <dbReference type="Proteomes" id="UP000053240"/>
    </source>
</evidence>
<dbReference type="EMBL" id="KQ460205">
    <property type="protein sequence ID" value="KPJ16901.1"/>
    <property type="molecule type" value="Genomic_DNA"/>
</dbReference>
<dbReference type="EC" id="3.1.3.16" evidence="10"/>
<dbReference type="AlphaFoldDB" id="A0A194RLP1"/>
<dbReference type="FunCoup" id="A0A194RLP1">
    <property type="interactions" value="55"/>
</dbReference>
<dbReference type="SMART" id="SM00156">
    <property type="entry name" value="PP2Ac"/>
    <property type="match status" value="1"/>
</dbReference>
<evidence type="ECO:0000256" key="6">
    <source>
        <dbReference type="ARBA" id="ARBA00022837"/>
    </source>
</evidence>
<dbReference type="PROSITE" id="PS50096">
    <property type="entry name" value="IQ"/>
    <property type="match status" value="1"/>
</dbReference>
<keyword evidence="4" id="KW-0677">Repeat</keyword>
<feature type="domain" description="EF-hand" evidence="13">
    <location>
        <begin position="711"/>
        <end position="746"/>
    </location>
</feature>
<evidence type="ECO:0000256" key="11">
    <source>
        <dbReference type="SAM" id="Coils"/>
    </source>
</evidence>
<evidence type="ECO:0000256" key="3">
    <source>
        <dbReference type="ARBA" id="ARBA00022723"/>
    </source>
</evidence>
<evidence type="ECO:0000256" key="8">
    <source>
        <dbReference type="ARBA" id="ARBA00047761"/>
    </source>
</evidence>
<dbReference type="CDD" id="cd23767">
    <property type="entry name" value="IQCD"/>
    <property type="match status" value="1"/>
</dbReference>
<dbReference type="SMART" id="SM00054">
    <property type="entry name" value="EFh"/>
    <property type="match status" value="3"/>
</dbReference>
<feature type="domain" description="EF-hand" evidence="13">
    <location>
        <begin position="671"/>
        <end position="706"/>
    </location>
</feature>
<dbReference type="PIRSF" id="PIRSF000912">
    <property type="entry name" value="PPEF"/>
    <property type="match status" value="1"/>
</dbReference>
<evidence type="ECO:0000313" key="14">
    <source>
        <dbReference type="EMBL" id="KPJ16901.1"/>
    </source>
</evidence>
<dbReference type="InterPro" id="IPR004843">
    <property type="entry name" value="Calcineurin-like_PHP"/>
</dbReference>
<dbReference type="Pfam" id="PF13499">
    <property type="entry name" value="EF-hand_7"/>
    <property type="match status" value="1"/>
</dbReference>
<comment type="cofactor">
    <cofactor evidence="1">
        <name>Mn(2+)</name>
        <dbReference type="ChEBI" id="CHEBI:29035"/>
    </cofactor>
</comment>
<evidence type="ECO:0000256" key="5">
    <source>
        <dbReference type="ARBA" id="ARBA00022801"/>
    </source>
</evidence>
<feature type="region of interest" description="Disordered" evidence="12">
    <location>
        <begin position="209"/>
        <end position="233"/>
    </location>
</feature>
<comment type="similarity">
    <text evidence="2 10">Belongs to the PPP phosphatase family.</text>
</comment>
<reference evidence="14 15" key="1">
    <citation type="journal article" date="2015" name="Nat. Commun.">
        <title>Outbred genome sequencing and CRISPR/Cas9 gene editing in butterflies.</title>
        <authorList>
            <person name="Li X."/>
            <person name="Fan D."/>
            <person name="Zhang W."/>
            <person name="Liu G."/>
            <person name="Zhang L."/>
            <person name="Zhao L."/>
            <person name="Fang X."/>
            <person name="Chen L."/>
            <person name="Dong Y."/>
            <person name="Chen Y."/>
            <person name="Ding Y."/>
            <person name="Zhao R."/>
            <person name="Feng M."/>
            <person name="Zhu Y."/>
            <person name="Feng Y."/>
            <person name="Jiang X."/>
            <person name="Zhu D."/>
            <person name="Xiang H."/>
            <person name="Feng X."/>
            <person name="Li S."/>
            <person name="Wang J."/>
            <person name="Zhang G."/>
            <person name="Kronforst M.R."/>
            <person name="Wang W."/>
        </authorList>
    </citation>
    <scope>NUCLEOTIDE SEQUENCE [LARGE SCALE GENOMIC DNA]</scope>
    <source>
        <strain evidence="14">Ya'a_city_454_Pm</strain>
        <tissue evidence="14">Whole body</tissue>
    </source>
</reference>
<evidence type="ECO:0000256" key="10">
    <source>
        <dbReference type="RuleBase" id="RU004273"/>
    </source>
</evidence>
<dbReference type="Pfam" id="PF00149">
    <property type="entry name" value="Metallophos"/>
    <property type="match status" value="1"/>
</dbReference>
<evidence type="ECO:0000259" key="13">
    <source>
        <dbReference type="PROSITE" id="PS50222"/>
    </source>
</evidence>
<dbReference type="PROSITE" id="PS51257">
    <property type="entry name" value="PROKAR_LIPOPROTEIN"/>
    <property type="match status" value="1"/>
</dbReference>
<dbReference type="GO" id="GO:0050906">
    <property type="term" value="P:detection of stimulus involved in sensory perception"/>
    <property type="evidence" value="ECO:0007669"/>
    <property type="project" value="InterPro"/>
</dbReference>
<dbReference type="Proteomes" id="UP000053240">
    <property type="component" value="Unassembled WGS sequence"/>
</dbReference>
<evidence type="ECO:0000256" key="2">
    <source>
        <dbReference type="ARBA" id="ARBA00008294"/>
    </source>
</evidence>